<dbReference type="Proteomes" id="UP000016924">
    <property type="component" value="Unassembled WGS sequence"/>
</dbReference>
<dbReference type="GO" id="GO:0070682">
    <property type="term" value="P:proteasome regulatory particle assembly"/>
    <property type="evidence" value="ECO:0007669"/>
    <property type="project" value="InterPro"/>
</dbReference>
<evidence type="ECO:0000256" key="1">
    <source>
        <dbReference type="SAM" id="MobiDB-lite"/>
    </source>
</evidence>
<dbReference type="InterPro" id="IPR038966">
    <property type="entry name" value="TMA17"/>
</dbReference>
<dbReference type="HOGENOM" id="CLU_072829_2_1_1"/>
<name>R7Z071_CONA1</name>
<keyword evidence="3" id="KW-1185">Reference proteome</keyword>
<dbReference type="RefSeq" id="XP_007782761.1">
    <property type="nucleotide sequence ID" value="XM_007784571.1"/>
</dbReference>
<evidence type="ECO:0000313" key="3">
    <source>
        <dbReference type="Proteomes" id="UP000016924"/>
    </source>
</evidence>
<proteinExistence type="predicted"/>
<dbReference type="OMA" id="MSHESHP"/>
<feature type="region of interest" description="Disordered" evidence="1">
    <location>
        <begin position="90"/>
        <end position="132"/>
    </location>
</feature>
<organism evidence="2 3">
    <name type="scientific">Coniosporium apollinis (strain CBS 100218)</name>
    <name type="common">Rock-inhabiting black yeast</name>
    <dbReference type="NCBI Taxonomy" id="1168221"/>
    <lineage>
        <taxon>Eukaryota</taxon>
        <taxon>Fungi</taxon>
        <taxon>Dikarya</taxon>
        <taxon>Ascomycota</taxon>
        <taxon>Pezizomycotina</taxon>
        <taxon>Dothideomycetes</taxon>
        <taxon>Dothideomycetes incertae sedis</taxon>
        <taxon>Coniosporium</taxon>
    </lineage>
</organism>
<dbReference type="GeneID" id="19904009"/>
<evidence type="ECO:0000313" key="2">
    <source>
        <dbReference type="EMBL" id="EON67444.1"/>
    </source>
</evidence>
<reference evidence="3" key="1">
    <citation type="submission" date="2012-06" db="EMBL/GenBank/DDBJ databases">
        <title>The genome sequence of Coniosporium apollinis CBS 100218.</title>
        <authorList>
            <consortium name="The Broad Institute Genome Sequencing Platform"/>
            <person name="Cuomo C."/>
            <person name="Gorbushina A."/>
            <person name="Noack S."/>
            <person name="Walker B."/>
            <person name="Young S.K."/>
            <person name="Zeng Q."/>
            <person name="Gargeya S."/>
            <person name="Fitzgerald M."/>
            <person name="Haas B."/>
            <person name="Abouelleil A."/>
            <person name="Alvarado L."/>
            <person name="Arachchi H.M."/>
            <person name="Berlin A.M."/>
            <person name="Chapman S.B."/>
            <person name="Goldberg J."/>
            <person name="Griggs A."/>
            <person name="Gujja S."/>
            <person name="Hansen M."/>
            <person name="Howarth C."/>
            <person name="Imamovic A."/>
            <person name="Larimer J."/>
            <person name="McCowan C."/>
            <person name="Montmayeur A."/>
            <person name="Murphy C."/>
            <person name="Neiman D."/>
            <person name="Pearson M."/>
            <person name="Priest M."/>
            <person name="Roberts A."/>
            <person name="Saif S."/>
            <person name="Shea T."/>
            <person name="Sisk P."/>
            <person name="Sykes S."/>
            <person name="Wortman J."/>
            <person name="Nusbaum C."/>
            <person name="Birren B."/>
        </authorList>
    </citation>
    <scope>NUCLEOTIDE SEQUENCE [LARGE SCALE GENOMIC DNA]</scope>
    <source>
        <strain evidence="3">CBS 100218</strain>
    </source>
</reference>
<accession>R7Z071</accession>
<dbReference type="PANTHER" id="PTHR40422">
    <property type="entry name" value="TRANSLATION MACHINERY-ASSOCIATED PROTEIN 17"/>
    <property type="match status" value="1"/>
</dbReference>
<feature type="compositionally biased region" description="Acidic residues" evidence="1">
    <location>
        <begin position="123"/>
        <end position="132"/>
    </location>
</feature>
<dbReference type="GO" id="GO:0030674">
    <property type="term" value="F:protein-macromolecule adaptor activity"/>
    <property type="evidence" value="ECO:0007669"/>
    <property type="project" value="TreeGrafter"/>
</dbReference>
<gene>
    <name evidence="2" type="ORF">W97_06698</name>
</gene>
<protein>
    <submittedName>
        <fullName evidence="2">Uncharacterized protein</fullName>
    </submittedName>
</protein>
<dbReference type="PANTHER" id="PTHR40422:SF1">
    <property type="entry name" value="TRANSLATION MACHINERY-ASSOCIATED PROTEIN 17"/>
    <property type="match status" value="1"/>
</dbReference>
<dbReference type="eggNOG" id="ENOG502SB51">
    <property type="taxonomic scope" value="Eukaryota"/>
</dbReference>
<feature type="compositionally biased region" description="Basic and acidic residues" evidence="1">
    <location>
        <begin position="94"/>
        <end position="106"/>
    </location>
</feature>
<dbReference type="AlphaFoldDB" id="R7Z071"/>
<dbReference type="STRING" id="1168221.R7Z071"/>
<dbReference type="EMBL" id="JH767587">
    <property type="protein sequence ID" value="EON67444.1"/>
    <property type="molecule type" value="Genomic_DNA"/>
</dbReference>
<dbReference type="OrthoDB" id="548474at2759"/>
<sequence length="132" mass="14380">MSATSNPIPPERFALALTELPLGSLHAKAAELRNSIAHLRHSNEQLTPYARDGDRECADAIRENEEVISRMEERVALLKAEVEGRGMPWVEVEEEKKGHGNREGGERAANGEVGERGSSVDGDGAEEEGVHL</sequence>